<dbReference type="EMBL" id="JQ809702">
    <property type="protein sequence ID" value="AFL47948.1"/>
    <property type="molecule type" value="Genomic_DNA"/>
</dbReference>
<reference evidence="2" key="1">
    <citation type="submission" date="2012-03" db="EMBL/GenBank/DDBJ databases">
        <authorList>
            <person name="Heaver S.L."/>
            <person name="Benson G.A."/>
            <person name="Campbell W.A."/>
            <person name="Carlisi E."/>
            <person name="DiCandia M.A."/>
            <person name="Killen C."/>
            <person name="Kornsey K.N."/>
            <person name="Landaverde I."/>
            <person name="Lessiak A.E."/>
            <person name="Patel K.H."/>
            <person name="Pierson A.T."/>
            <person name="Robinson J.D."/>
            <person name="Tighe M.R."/>
            <person name="Wilson L.A."/>
            <person name="Zeng M."/>
            <person name="Hayden K.J."/>
            <person name="Krukonis G.P."/>
            <person name="Delesalle V.A."/>
            <person name="Bradley K.W."/>
            <person name="Khaja R."/>
            <person name="Lewis M.F."/>
            <person name="Barker L.P."/>
            <person name="Asai D.J."/>
            <person name="Bowman C.A."/>
            <person name="Russell D.A."/>
            <person name="Pope W.H."/>
            <person name="Jacobs-Sera D."/>
            <person name="Hendrix R.W."/>
            <person name="Hatfull G.F."/>
        </authorList>
    </citation>
    <scope>NUCLEOTIDE SEQUENCE [LARGE SCALE GENOMIC DNA]</scope>
</reference>
<evidence type="ECO:0000313" key="1">
    <source>
        <dbReference type="EMBL" id="AFL47948.1"/>
    </source>
</evidence>
<gene>
    <name evidence="1" type="primary">34</name>
    <name evidence="1" type="ORF">AVANI_34</name>
</gene>
<dbReference type="OrthoDB" id="26987at10239"/>
<dbReference type="GeneID" id="18560858"/>
<dbReference type="Proteomes" id="UP000006059">
    <property type="component" value="Segment"/>
</dbReference>
<dbReference type="RefSeq" id="YP_009013129.1">
    <property type="nucleotide sequence ID" value="NC_023698.1"/>
</dbReference>
<sequence>MGILNKIIDFDPIIKTAVEAAATAVETRVKALLPLIAAAAAKALADEIAQRIPNVPVVGDVLEVAEKVRTDLNNIPDIDIPGLSDIFDLTEWLKGRR</sequence>
<organism evidence="1 2">
    <name type="scientific">Mycobacterium phage Avani</name>
    <dbReference type="NCBI Taxonomy" id="2902841"/>
    <lineage>
        <taxon>Viruses</taxon>
        <taxon>Duplodnaviria</taxon>
        <taxon>Heunggongvirae</taxon>
        <taxon>Uroviricota</taxon>
        <taxon>Caudoviricetes</taxon>
        <taxon>Gracegardnervirinae</taxon>
        <taxon>Avanivirus</taxon>
        <taxon>Avanivirus avani</taxon>
    </lineage>
</organism>
<protein>
    <submittedName>
        <fullName evidence="1">Uncharacterized protein</fullName>
    </submittedName>
</protein>
<accession>I3WWS0</accession>
<dbReference type="KEGG" id="vg:18560858"/>
<name>I3WWS0_9CAUD</name>
<evidence type="ECO:0000313" key="2">
    <source>
        <dbReference type="Proteomes" id="UP000006059"/>
    </source>
</evidence>
<proteinExistence type="predicted"/>
<keyword evidence="2" id="KW-1185">Reference proteome</keyword>